<evidence type="ECO:0000313" key="3">
    <source>
        <dbReference type="Proteomes" id="UP000005038"/>
    </source>
</evidence>
<feature type="region of interest" description="Disordered" evidence="1">
    <location>
        <begin position="1"/>
        <end position="20"/>
    </location>
</feature>
<feature type="non-terminal residue" evidence="2">
    <location>
        <position position="92"/>
    </location>
</feature>
<sequence length="92" mass="9939">MMSSGDRDDLADTTSDAATHPAYGVLREVTPFASVLLCENPGMMELDGTNTWVLRAPGSDQCVVVDPGPRKHKKHVKRIAEQPGIALTLITH</sequence>
<keyword evidence="3" id="KW-1185">Reference proteome</keyword>
<dbReference type="Gene3D" id="3.60.15.10">
    <property type="entry name" value="Ribonuclease Z/Hydroxyacylglutathione hydrolase-like"/>
    <property type="match status" value="1"/>
</dbReference>
<dbReference type="Proteomes" id="UP000005038">
    <property type="component" value="Unassembled WGS sequence"/>
</dbReference>
<gene>
    <name evidence="2" type="ORF">GOOTI_103_00010</name>
</gene>
<dbReference type="InterPro" id="IPR036866">
    <property type="entry name" value="RibonucZ/Hydroxyglut_hydro"/>
</dbReference>
<dbReference type="AlphaFoldDB" id="H5TLF8"/>
<proteinExistence type="predicted"/>
<protein>
    <submittedName>
        <fullName evidence="2">Beta-lactamase</fullName>
    </submittedName>
</protein>
<organism evidence="2 3">
    <name type="scientific">Gordonia otitidis (strain DSM 44809 / CCUG 52243 / JCM 12355 / NBRC 100426 / IFM 10032)</name>
    <dbReference type="NCBI Taxonomy" id="1108044"/>
    <lineage>
        <taxon>Bacteria</taxon>
        <taxon>Bacillati</taxon>
        <taxon>Actinomycetota</taxon>
        <taxon>Actinomycetes</taxon>
        <taxon>Mycobacteriales</taxon>
        <taxon>Gordoniaceae</taxon>
        <taxon>Gordonia</taxon>
    </lineage>
</organism>
<dbReference type="SUPFAM" id="SSF56281">
    <property type="entry name" value="Metallo-hydrolase/oxidoreductase"/>
    <property type="match status" value="1"/>
</dbReference>
<reference evidence="2" key="1">
    <citation type="submission" date="2012-02" db="EMBL/GenBank/DDBJ databases">
        <title>Whole genome shotgun sequence of Gordonia otitidis NBRC 100426.</title>
        <authorList>
            <person name="Yoshida I."/>
            <person name="Hosoyama A."/>
            <person name="Tsuchikane K."/>
            <person name="Katsumata H."/>
            <person name="Yamazaki S."/>
            <person name="Fujita N."/>
        </authorList>
    </citation>
    <scope>NUCLEOTIDE SEQUENCE [LARGE SCALE GENOMIC DNA]</scope>
    <source>
        <strain evidence="2">NBRC 100426</strain>
    </source>
</reference>
<comment type="caution">
    <text evidence="2">The sequence shown here is derived from an EMBL/GenBank/DDBJ whole genome shotgun (WGS) entry which is preliminary data.</text>
</comment>
<dbReference type="EMBL" id="BAFB01000103">
    <property type="protein sequence ID" value="GAB34316.1"/>
    <property type="molecule type" value="Genomic_DNA"/>
</dbReference>
<evidence type="ECO:0000313" key="2">
    <source>
        <dbReference type="EMBL" id="GAB34316.1"/>
    </source>
</evidence>
<name>H5TLF8_GORO1</name>
<dbReference type="STRING" id="1108044.GOOTI_103_00010"/>
<evidence type="ECO:0000256" key="1">
    <source>
        <dbReference type="SAM" id="MobiDB-lite"/>
    </source>
</evidence>
<feature type="compositionally biased region" description="Basic and acidic residues" evidence="1">
    <location>
        <begin position="1"/>
        <end position="10"/>
    </location>
</feature>
<accession>H5TLF8</accession>